<evidence type="ECO:0000313" key="15">
    <source>
        <dbReference type="Proteomes" id="UP001500456"/>
    </source>
</evidence>
<dbReference type="Gene3D" id="6.10.340.10">
    <property type="match status" value="1"/>
</dbReference>
<comment type="catalytic activity">
    <reaction evidence="1">
        <text>ATP + protein L-histidine = ADP + protein N-phospho-L-histidine.</text>
        <dbReference type="EC" id="2.7.13.3"/>
    </reaction>
</comment>
<evidence type="ECO:0000256" key="11">
    <source>
        <dbReference type="SAM" id="MobiDB-lite"/>
    </source>
</evidence>
<feature type="region of interest" description="Disordered" evidence="11">
    <location>
        <begin position="66"/>
        <end position="85"/>
    </location>
</feature>
<reference evidence="15" key="1">
    <citation type="journal article" date="2019" name="Int. J. Syst. Evol. Microbiol.">
        <title>The Global Catalogue of Microorganisms (GCM) 10K type strain sequencing project: providing services to taxonomists for standard genome sequencing and annotation.</title>
        <authorList>
            <consortium name="The Broad Institute Genomics Platform"/>
            <consortium name="The Broad Institute Genome Sequencing Center for Infectious Disease"/>
            <person name="Wu L."/>
            <person name="Ma J."/>
        </authorList>
    </citation>
    <scope>NUCLEOTIDE SEQUENCE [LARGE SCALE GENOMIC DNA]</scope>
    <source>
        <strain evidence="15">JCM 16924</strain>
    </source>
</reference>
<feature type="domain" description="Histidine kinase" evidence="12">
    <location>
        <begin position="254"/>
        <end position="460"/>
    </location>
</feature>
<dbReference type="CDD" id="cd06225">
    <property type="entry name" value="HAMP"/>
    <property type="match status" value="1"/>
</dbReference>
<evidence type="ECO:0000256" key="7">
    <source>
        <dbReference type="ARBA" id="ARBA00022777"/>
    </source>
</evidence>
<proteinExistence type="predicted"/>
<keyword evidence="15" id="KW-1185">Reference proteome</keyword>
<dbReference type="EC" id="2.7.13.3" evidence="3"/>
<dbReference type="Pfam" id="PF00512">
    <property type="entry name" value="HisKA"/>
    <property type="match status" value="1"/>
</dbReference>
<dbReference type="InterPro" id="IPR005467">
    <property type="entry name" value="His_kinase_dom"/>
</dbReference>
<dbReference type="InterPro" id="IPR036890">
    <property type="entry name" value="HATPase_C_sf"/>
</dbReference>
<evidence type="ECO:0000256" key="8">
    <source>
        <dbReference type="ARBA" id="ARBA00022989"/>
    </source>
</evidence>
<dbReference type="InterPro" id="IPR004358">
    <property type="entry name" value="Sig_transdc_His_kin-like_C"/>
</dbReference>
<keyword evidence="9" id="KW-0902">Two-component regulatory system</keyword>
<evidence type="ECO:0000256" key="9">
    <source>
        <dbReference type="ARBA" id="ARBA00023012"/>
    </source>
</evidence>
<name>A0ABP7S3C1_9ACTN</name>
<dbReference type="InterPro" id="IPR036097">
    <property type="entry name" value="HisK_dim/P_sf"/>
</dbReference>
<dbReference type="Proteomes" id="UP001500456">
    <property type="component" value="Unassembled WGS sequence"/>
</dbReference>
<comment type="caution">
    <text evidence="14">The sequence shown here is derived from an EMBL/GenBank/DDBJ whole genome shotgun (WGS) entry which is preliminary data.</text>
</comment>
<feature type="domain" description="HAMP" evidence="13">
    <location>
        <begin position="191"/>
        <end position="246"/>
    </location>
</feature>
<keyword evidence="6" id="KW-0812">Transmembrane</keyword>
<dbReference type="CDD" id="cd00075">
    <property type="entry name" value="HATPase"/>
    <property type="match status" value="1"/>
</dbReference>
<dbReference type="PANTHER" id="PTHR45436">
    <property type="entry name" value="SENSOR HISTIDINE KINASE YKOH"/>
    <property type="match status" value="1"/>
</dbReference>
<dbReference type="PROSITE" id="PS50885">
    <property type="entry name" value="HAMP"/>
    <property type="match status" value="1"/>
</dbReference>
<accession>A0ABP7S3C1</accession>
<evidence type="ECO:0000256" key="4">
    <source>
        <dbReference type="ARBA" id="ARBA00022553"/>
    </source>
</evidence>
<evidence type="ECO:0000256" key="3">
    <source>
        <dbReference type="ARBA" id="ARBA00012438"/>
    </source>
</evidence>
<dbReference type="GO" id="GO:0016301">
    <property type="term" value="F:kinase activity"/>
    <property type="evidence" value="ECO:0007669"/>
    <property type="project" value="UniProtKB-KW"/>
</dbReference>
<evidence type="ECO:0000256" key="6">
    <source>
        <dbReference type="ARBA" id="ARBA00022692"/>
    </source>
</evidence>
<dbReference type="InterPro" id="IPR003660">
    <property type="entry name" value="HAMP_dom"/>
</dbReference>
<dbReference type="EMBL" id="BAAAZX010000015">
    <property type="protein sequence ID" value="GAA4006111.1"/>
    <property type="molecule type" value="Genomic_DNA"/>
</dbReference>
<evidence type="ECO:0000259" key="13">
    <source>
        <dbReference type="PROSITE" id="PS50885"/>
    </source>
</evidence>
<dbReference type="PROSITE" id="PS50109">
    <property type="entry name" value="HIS_KIN"/>
    <property type="match status" value="1"/>
</dbReference>
<dbReference type="SMART" id="SM00387">
    <property type="entry name" value="HATPase_c"/>
    <property type="match status" value="1"/>
</dbReference>
<dbReference type="SMART" id="SM00304">
    <property type="entry name" value="HAMP"/>
    <property type="match status" value="1"/>
</dbReference>
<keyword evidence="5" id="KW-0808">Transferase</keyword>
<dbReference type="PRINTS" id="PR00344">
    <property type="entry name" value="BCTRLSENSOR"/>
</dbReference>
<comment type="subcellular location">
    <subcellularLocation>
        <location evidence="2">Cell membrane</location>
    </subcellularLocation>
</comment>
<evidence type="ECO:0000256" key="10">
    <source>
        <dbReference type="ARBA" id="ARBA00023136"/>
    </source>
</evidence>
<dbReference type="InterPro" id="IPR050428">
    <property type="entry name" value="TCS_sensor_his_kinase"/>
</dbReference>
<dbReference type="Pfam" id="PF00672">
    <property type="entry name" value="HAMP"/>
    <property type="match status" value="1"/>
</dbReference>
<dbReference type="InterPro" id="IPR003594">
    <property type="entry name" value="HATPase_dom"/>
</dbReference>
<organism evidence="14 15">
    <name type="scientific">Streptomyces plumbiresistens</name>
    <dbReference type="NCBI Taxonomy" id="511811"/>
    <lineage>
        <taxon>Bacteria</taxon>
        <taxon>Bacillati</taxon>
        <taxon>Actinomycetota</taxon>
        <taxon>Actinomycetes</taxon>
        <taxon>Kitasatosporales</taxon>
        <taxon>Streptomycetaceae</taxon>
        <taxon>Streptomyces</taxon>
    </lineage>
</organism>
<keyword evidence="8" id="KW-1133">Transmembrane helix</keyword>
<dbReference type="Gene3D" id="3.30.565.10">
    <property type="entry name" value="Histidine kinase-like ATPase, C-terminal domain"/>
    <property type="match status" value="1"/>
</dbReference>
<evidence type="ECO:0000256" key="1">
    <source>
        <dbReference type="ARBA" id="ARBA00000085"/>
    </source>
</evidence>
<protein>
    <recommendedName>
        <fullName evidence="3">histidine kinase</fullName>
        <ecNumber evidence="3">2.7.13.3</ecNumber>
    </recommendedName>
</protein>
<dbReference type="RefSeq" id="WP_345566585.1">
    <property type="nucleotide sequence ID" value="NZ_BAAAZX010000015.1"/>
</dbReference>
<evidence type="ECO:0000256" key="2">
    <source>
        <dbReference type="ARBA" id="ARBA00004236"/>
    </source>
</evidence>
<sequence>MSLRSRFALAFAAVGAVVATVVGVLSYQAASDRVLAETDRSLRSTTVALARAQEQELALDDAVARAPDLYPGPDLPGPGDEEEPRPILQAVSRDGTPTPLGGPPVPLPVSDSTRRLAASGEAGQSDTAEIVVDGRTYRRLTTALGGDRGALQVAVRIDQTHHVLGGMAREIAAVSGAVVLVVAGAGRLLAGRITRRLARLTDVAEKVSADGRVAFDGAGLVGGRDEVGRLSASFSRMLARIVAAREAQERLVHDVAHELRTPLTSLLTNATVLRRAPELSPDARDRLLDDVEGETRALGHLVDELVELALDRGRQEAEEPVELTEVARRAARRVYRRTGRLVHVDADGSVVHGRPQGLERALGNLLENAAKFDPDGEEPIEVRVHRGRVTVSDRGPGIDADDLTRVFDRFYRADTARGLPGSGLGLAIVRDVAETHGGTVFAAARTGGGTAIGFTVDASRLLPGADADPASGSTACAGRHDG</sequence>
<keyword evidence="4" id="KW-0597">Phosphoprotein</keyword>
<gene>
    <name evidence="14" type="ORF">GCM10022232_52230</name>
</gene>
<dbReference type="PANTHER" id="PTHR45436:SF5">
    <property type="entry name" value="SENSOR HISTIDINE KINASE TRCS"/>
    <property type="match status" value="1"/>
</dbReference>
<evidence type="ECO:0000259" key="12">
    <source>
        <dbReference type="PROSITE" id="PS50109"/>
    </source>
</evidence>
<evidence type="ECO:0000256" key="5">
    <source>
        <dbReference type="ARBA" id="ARBA00022679"/>
    </source>
</evidence>
<keyword evidence="7 14" id="KW-0418">Kinase</keyword>
<dbReference type="SUPFAM" id="SSF55874">
    <property type="entry name" value="ATPase domain of HSP90 chaperone/DNA topoisomerase II/histidine kinase"/>
    <property type="match status" value="1"/>
</dbReference>
<dbReference type="Pfam" id="PF02518">
    <property type="entry name" value="HATPase_c"/>
    <property type="match status" value="1"/>
</dbReference>
<dbReference type="SMART" id="SM00388">
    <property type="entry name" value="HisKA"/>
    <property type="match status" value="1"/>
</dbReference>
<keyword evidence="10" id="KW-0472">Membrane</keyword>
<dbReference type="Gene3D" id="1.10.287.130">
    <property type="match status" value="1"/>
</dbReference>
<dbReference type="CDD" id="cd00082">
    <property type="entry name" value="HisKA"/>
    <property type="match status" value="1"/>
</dbReference>
<dbReference type="InterPro" id="IPR003661">
    <property type="entry name" value="HisK_dim/P_dom"/>
</dbReference>
<evidence type="ECO:0000313" key="14">
    <source>
        <dbReference type="EMBL" id="GAA4006111.1"/>
    </source>
</evidence>
<dbReference type="SUPFAM" id="SSF47384">
    <property type="entry name" value="Homodimeric domain of signal transducing histidine kinase"/>
    <property type="match status" value="1"/>
</dbReference>